<feature type="domain" description="Arylsulfotransferase N-terminal" evidence="1">
    <location>
        <begin position="128"/>
        <end position="219"/>
    </location>
</feature>
<dbReference type="Proteomes" id="UP000824211">
    <property type="component" value="Unassembled WGS sequence"/>
</dbReference>
<evidence type="ECO:0000313" key="3">
    <source>
        <dbReference type="Proteomes" id="UP000824211"/>
    </source>
</evidence>
<dbReference type="Pfam" id="PF05935">
    <property type="entry name" value="Arylsulfotrans"/>
    <property type="match status" value="1"/>
</dbReference>
<comment type="caution">
    <text evidence="2">The sequence shown here is derived from an EMBL/GenBank/DDBJ whole genome shotgun (WGS) entry which is preliminary data.</text>
</comment>
<dbReference type="InterPro" id="IPR035391">
    <property type="entry name" value="Arylsulfotran_N"/>
</dbReference>
<dbReference type="EMBL" id="DWXX01000191">
    <property type="protein sequence ID" value="HJB59970.1"/>
    <property type="molecule type" value="Genomic_DNA"/>
</dbReference>
<dbReference type="SUPFAM" id="SSF50969">
    <property type="entry name" value="YVTN repeat-like/Quinoprotein amine dehydrogenase"/>
    <property type="match status" value="1"/>
</dbReference>
<evidence type="ECO:0000313" key="2">
    <source>
        <dbReference type="EMBL" id="HJB59970.1"/>
    </source>
</evidence>
<sequence length="602" mass="66621">MKTRPKKKARLWLPLAVAAGVIAVLLALVPVLAPAVGKWFTAQESEVRDGWAVDVGDLIGVVEAEQVEIRTAPVEASITVLQLVPTDIEAEGFTYYDTGVQQRLRRTLDLGQAIPDGRVEWTAETPLAVLDPFGTGANGLYLYFETDLPTRVEYAVHVEDERIPDFTATAADASGQAYTTSHELQLIGLVPGEVNEVTLKLRGSWGNVRQTVRFTIEMPETHSGYDTLLDHTDGESGEALDDGLFTMMRTNGYLGYGFLYDNAGVMRYEMVLEGFGLDRILFYDKAAGDEIVTCVSSNKLARMNGLGEVLQVYPLGDYELHHDIDYGPDGKVVALAEKAGDANVEDIVLEVDLATGEVTELLDFKKLMAGYYEQTRPIGPTDPFFWQAGEQDWIHLNTIQYLPDSDSLVVSSRETSTVIKAENIHGEASVGWLCGDPAFWQGTGYEGYCLAPVGDFTWQYGQHSVAWAPDPDEEGVGYLRMFNNNYWALSSRDDYQPDLPDTVGTDLYGDGGGADRSYVYVYRVDEKAGTVELTEAFPVPYSSIVSNATRSDATGHWAVNSGIAMVFGEYDGAGRLIRQYSYECTMQGYRTFKYDYKGFWFQ</sequence>
<dbReference type="InterPro" id="IPR010262">
    <property type="entry name" value="Arylsulfotransferase_bact"/>
</dbReference>
<protein>
    <submittedName>
        <fullName evidence="2">Aryl-sulfate sulfotransferase</fullName>
    </submittedName>
</protein>
<organism evidence="2 3">
    <name type="scientific">Candidatus Faecalibacterium faecipullorum</name>
    <dbReference type="NCBI Taxonomy" id="2838578"/>
    <lineage>
        <taxon>Bacteria</taxon>
        <taxon>Bacillati</taxon>
        <taxon>Bacillota</taxon>
        <taxon>Clostridia</taxon>
        <taxon>Eubacteriales</taxon>
        <taxon>Oscillospiraceae</taxon>
        <taxon>Faecalibacterium</taxon>
    </lineage>
</organism>
<gene>
    <name evidence="2" type="ORF">H9771_10040</name>
</gene>
<name>A0A9D2S914_9FIRM</name>
<dbReference type="AlphaFoldDB" id="A0A9D2S914"/>
<dbReference type="PANTHER" id="PTHR35340">
    <property type="entry name" value="PQQ ENZYME REPEAT PROTEIN-RELATED"/>
    <property type="match status" value="1"/>
</dbReference>
<accession>A0A9D2S914</accession>
<dbReference type="InterPro" id="IPR053143">
    <property type="entry name" value="Arylsulfate_ST"/>
</dbReference>
<evidence type="ECO:0000259" key="1">
    <source>
        <dbReference type="Pfam" id="PF17425"/>
    </source>
</evidence>
<proteinExistence type="predicted"/>
<dbReference type="Pfam" id="PF17425">
    <property type="entry name" value="Arylsulfotran_N"/>
    <property type="match status" value="1"/>
</dbReference>
<dbReference type="InterPro" id="IPR038477">
    <property type="entry name" value="ASST_N_sf"/>
</dbReference>
<dbReference type="GO" id="GO:0004062">
    <property type="term" value="F:aryl sulfotransferase activity"/>
    <property type="evidence" value="ECO:0007669"/>
    <property type="project" value="InterPro"/>
</dbReference>
<dbReference type="Gene3D" id="2.60.40.3100">
    <property type="entry name" value="Arylsulphate sulphotransferase monomer, N-terminal domain"/>
    <property type="match status" value="1"/>
</dbReference>
<reference evidence="2" key="1">
    <citation type="journal article" date="2021" name="PeerJ">
        <title>Extensive microbial diversity within the chicken gut microbiome revealed by metagenomics and culture.</title>
        <authorList>
            <person name="Gilroy R."/>
            <person name="Ravi A."/>
            <person name="Getino M."/>
            <person name="Pursley I."/>
            <person name="Horton D.L."/>
            <person name="Alikhan N.F."/>
            <person name="Baker D."/>
            <person name="Gharbi K."/>
            <person name="Hall N."/>
            <person name="Watson M."/>
            <person name="Adriaenssens E.M."/>
            <person name="Foster-Nyarko E."/>
            <person name="Jarju S."/>
            <person name="Secka A."/>
            <person name="Antonio M."/>
            <person name="Oren A."/>
            <person name="Chaudhuri R.R."/>
            <person name="La Ragione R."/>
            <person name="Hildebrand F."/>
            <person name="Pallen M.J."/>
        </authorList>
    </citation>
    <scope>NUCLEOTIDE SEQUENCE</scope>
    <source>
        <strain evidence="2">ChiHjej9B8-13557</strain>
    </source>
</reference>
<dbReference type="PANTHER" id="PTHR35340:SF5">
    <property type="entry name" value="ASST-DOMAIN-CONTAINING PROTEIN"/>
    <property type="match status" value="1"/>
</dbReference>
<reference evidence="2" key="2">
    <citation type="submission" date="2021-04" db="EMBL/GenBank/DDBJ databases">
        <authorList>
            <person name="Gilroy R."/>
        </authorList>
    </citation>
    <scope>NUCLEOTIDE SEQUENCE</scope>
    <source>
        <strain evidence="2">ChiHjej9B8-13557</strain>
    </source>
</reference>
<dbReference type="InterPro" id="IPR011044">
    <property type="entry name" value="Quino_amine_DH_bsu"/>
</dbReference>